<dbReference type="AlphaFoldDB" id="A0A8J3CAB3"/>
<dbReference type="InterPro" id="IPR024466">
    <property type="entry name" value="CHP02679_N"/>
</dbReference>
<dbReference type="EMBL" id="BMMK01000018">
    <property type="protein sequence ID" value="GGM64408.1"/>
    <property type="molecule type" value="Genomic_DNA"/>
</dbReference>
<evidence type="ECO:0000259" key="1">
    <source>
        <dbReference type="Pfam" id="PF11796"/>
    </source>
</evidence>
<protein>
    <recommendedName>
        <fullName evidence="1">Conserved hypothetical protein CHP02679 N terminus domain-containing protein</fullName>
    </recommendedName>
</protein>
<evidence type="ECO:0000313" key="3">
    <source>
        <dbReference type="Proteomes" id="UP000637578"/>
    </source>
</evidence>
<sequence>MASGTAPDPDRPELAELWRLARQAVESERSAFRLEVPDAATAEALGAVLGRPLRHPGRVSLSLRVLRDRLARFDLDLDRVLRSVPGGAVAGAAGQDEGRRFVEQVLSAALAGEGFVGVPWAAAWIDTVARDGRVVPALFPALARRAAAILAALHLEPGSPPGRMLDRAELAASVAGSAHALDGDQLLARLVLQAAALAHGCPFPRSDAERAALWRRCGARGSTP</sequence>
<gene>
    <name evidence="2" type="ORF">GCM10012275_38750</name>
</gene>
<organism evidence="2 3">
    <name type="scientific">Longimycelium tulufanense</name>
    <dbReference type="NCBI Taxonomy" id="907463"/>
    <lineage>
        <taxon>Bacteria</taxon>
        <taxon>Bacillati</taxon>
        <taxon>Actinomycetota</taxon>
        <taxon>Actinomycetes</taxon>
        <taxon>Pseudonocardiales</taxon>
        <taxon>Pseudonocardiaceae</taxon>
        <taxon>Longimycelium</taxon>
    </lineage>
</organism>
<evidence type="ECO:0000313" key="2">
    <source>
        <dbReference type="EMBL" id="GGM64408.1"/>
    </source>
</evidence>
<proteinExistence type="predicted"/>
<comment type="caution">
    <text evidence="2">The sequence shown here is derived from an EMBL/GenBank/DDBJ whole genome shotgun (WGS) entry which is preliminary data.</text>
</comment>
<keyword evidence="3" id="KW-1185">Reference proteome</keyword>
<dbReference type="Proteomes" id="UP000637578">
    <property type="component" value="Unassembled WGS sequence"/>
</dbReference>
<dbReference type="RefSeq" id="WP_189059663.1">
    <property type="nucleotide sequence ID" value="NZ_BMMK01000018.1"/>
</dbReference>
<dbReference type="Pfam" id="PF11796">
    <property type="entry name" value="DUF3323"/>
    <property type="match status" value="1"/>
</dbReference>
<reference evidence="2" key="2">
    <citation type="submission" date="2020-09" db="EMBL/GenBank/DDBJ databases">
        <authorList>
            <person name="Sun Q."/>
            <person name="Zhou Y."/>
        </authorList>
    </citation>
    <scope>NUCLEOTIDE SEQUENCE</scope>
    <source>
        <strain evidence="2">CGMCC 4.5737</strain>
    </source>
</reference>
<name>A0A8J3CAB3_9PSEU</name>
<reference evidence="2" key="1">
    <citation type="journal article" date="2014" name="Int. J. Syst. Evol. Microbiol.">
        <title>Complete genome sequence of Corynebacterium casei LMG S-19264T (=DSM 44701T), isolated from a smear-ripened cheese.</title>
        <authorList>
            <consortium name="US DOE Joint Genome Institute (JGI-PGF)"/>
            <person name="Walter F."/>
            <person name="Albersmeier A."/>
            <person name="Kalinowski J."/>
            <person name="Ruckert C."/>
        </authorList>
    </citation>
    <scope>NUCLEOTIDE SEQUENCE</scope>
    <source>
        <strain evidence="2">CGMCC 4.5737</strain>
    </source>
</reference>
<feature type="domain" description="Conserved hypothetical protein CHP02679 N terminus" evidence="1">
    <location>
        <begin position="30"/>
        <end position="218"/>
    </location>
</feature>
<accession>A0A8J3CAB3</accession>